<sequence>MAKDTSIVCNSQTVPEKTTIRLHLMENRIVKSLEILFSPDADDISDYENCFMSSTTRVIDTVLEMTELFAVFAKMDNLLRAKPVNWRSRQWIKRSDSKTV</sequence>
<gene>
    <name evidence="1" type="ORF">FOXB_16898</name>
</gene>
<evidence type="ECO:0000313" key="1">
    <source>
        <dbReference type="EMBL" id="EGU72593.1"/>
    </source>
</evidence>
<accession>F9GE14</accession>
<dbReference type="AlphaFoldDB" id="F9GE14"/>
<protein>
    <submittedName>
        <fullName evidence="1">Uncharacterized protein</fullName>
    </submittedName>
</protein>
<name>F9GE14_FUSOF</name>
<proteinExistence type="predicted"/>
<dbReference type="EMBL" id="AFQF01005960">
    <property type="protein sequence ID" value="EGU72593.1"/>
    <property type="molecule type" value="Genomic_DNA"/>
</dbReference>
<reference evidence="1" key="1">
    <citation type="journal article" date="2012" name="Mol. Plant Microbe Interact.">
        <title>A highly conserved effector in Fusarium oxysporum is required for full virulence on Arabidopsis.</title>
        <authorList>
            <person name="Thatcher L.F."/>
            <person name="Gardiner D.M."/>
            <person name="Kazan K."/>
            <person name="Manners J."/>
        </authorList>
    </citation>
    <scope>NUCLEOTIDE SEQUENCE [LARGE SCALE GENOMIC DNA]</scope>
    <source>
        <strain evidence="1">Fo5176</strain>
    </source>
</reference>
<organism evidence="1">
    <name type="scientific">Fusarium oxysporum (strain Fo5176)</name>
    <name type="common">Fusarium vascular wilt</name>
    <dbReference type="NCBI Taxonomy" id="660025"/>
    <lineage>
        <taxon>Eukaryota</taxon>
        <taxon>Fungi</taxon>
        <taxon>Dikarya</taxon>
        <taxon>Ascomycota</taxon>
        <taxon>Pezizomycotina</taxon>
        <taxon>Sordariomycetes</taxon>
        <taxon>Hypocreomycetidae</taxon>
        <taxon>Hypocreales</taxon>
        <taxon>Nectriaceae</taxon>
        <taxon>Fusarium</taxon>
        <taxon>Fusarium oxysporum species complex</taxon>
    </lineage>
</organism>
<comment type="caution">
    <text evidence="1">The sequence shown here is derived from an EMBL/GenBank/DDBJ whole genome shotgun (WGS) entry which is preliminary data.</text>
</comment>